<comment type="similarity">
    <text evidence="4">Belongs to the D-isomer specific 2-hydroxyacid dehydrogenase family.</text>
</comment>
<dbReference type="GO" id="GO:0030267">
    <property type="term" value="F:glyoxylate reductase (NADPH) activity"/>
    <property type="evidence" value="ECO:0007669"/>
    <property type="project" value="TreeGrafter"/>
</dbReference>
<dbReference type="GO" id="GO:0016618">
    <property type="term" value="F:hydroxypyruvate reductase [NAD(P)H] activity"/>
    <property type="evidence" value="ECO:0007669"/>
    <property type="project" value="TreeGrafter"/>
</dbReference>
<dbReference type="InterPro" id="IPR006140">
    <property type="entry name" value="D-isomer_DH_NAD-bd"/>
</dbReference>
<dbReference type="GO" id="GO:0005829">
    <property type="term" value="C:cytosol"/>
    <property type="evidence" value="ECO:0007669"/>
    <property type="project" value="TreeGrafter"/>
</dbReference>
<dbReference type="RefSeq" id="WP_154447940.1">
    <property type="nucleotide sequence ID" value="NZ_WIND01000015.1"/>
</dbReference>
<evidence type="ECO:0000256" key="4">
    <source>
        <dbReference type="RuleBase" id="RU003719"/>
    </source>
</evidence>
<organism evidence="7 8">
    <name type="scientific">Halovulum marinum</name>
    <dbReference type="NCBI Taxonomy" id="2662447"/>
    <lineage>
        <taxon>Bacteria</taxon>
        <taxon>Pseudomonadati</taxon>
        <taxon>Pseudomonadota</taxon>
        <taxon>Alphaproteobacteria</taxon>
        <taxon>Rhodobacterales</taxon>
        <taxon>Paracoccaceae</taxon>
        <taxon>Halovulum</taxon>
    </lineage>
</organism>
<accession>A0A6L5Z3K7</accession>
<dbReference type="Pfam" id="PF02826">
    <property type="entry name" value="2-Hacid_dh_C"/>
    <property type="match status" value="1"/>
</dbReference>
<feature type="domain" description="D-isomer specific 2-hydroxyacid dehydrogenase catalytic" evidence="5">
    <location>
        <begin position="36"/>
        <end position="307"/>
    </location>
</feature>
<dbReference type="CDD" id="cd12156">
    <property type="entry name" value="HPPR"/>
    <property type="match status" value="1"/>
</dbReference>
<dbReference type="EMBL" id="WIND01000015">
    <property type="protein sequence ID" value="MSU91117.1"/>
    <property type="molecule type" value="Genomic_DNA"/>
</dbReference>
<dbReference type="PANTHER" id="PTHR10996:SF178">
    <property type="entry name" value="2-HYDROXYACID DEHYDROGENASE YGL185C-RELATED"/>
    <property type="match status" value="1"/>
</dbReference>
<dbReference type="GO" id="GO:0051287">
    <property type="term" value="F:NAD binding"/>
    <property type="evidence" value="ECO:0007669"/>
    <property type="project" value="InterPro"/>
</dbReference>
<dbReference type="InterPro" id="IPR006139">
    <property type="entry name" value="D-isomer_2_OHA_DH_cat_dom"/>
</dbReference>
<evidence type="ECO:0000256" key="1">
    <source>
        <dbReference type="ARBA" id="ARBA00022857"/>
    </source>
</evidence>
<proteinExistence type="inferred from homology"/>
<keyword evidence="8" id="KW-1185">Reference proteome</keyword>
<dbReference type="InterPro" id="IPR036291">
    <property type="entry name" value="NAD(P)-bd_dom_sf"/>
</dbReference>
<evidence type="ECO:0000259" key="5">
    <source>
        <dbReference type="Pfam" id="PF00389"/>
    </source>
</evidence>
<comment type="caution">
    <text evidence="7">The sequence shown here is derived from an EMBL/GenBank/DDBJ whole genome shotgun (WGS) entry which is preliminary data.</text>
</comment>
<evidence type="ECO:0000256" key="3">
    <source>
        <dbReference type="ARBA" id="ARBA00023027"/>
    </source>
</evidence>
<dbReference type="AlphaFoldDB" id="A0A6L5Z3K7"/>
<feature type="domain" description="D-isomer specific 2-hydroxyacid dehydrogenase NAD-binding" evidence="6">
    <location>
        <begin position="103"/>
        <end position="276"/>
    </location>
</feature>
<gene>
    <name evidence="7" type="ORF">GE300_16130</name>
</gene>
<evidence type="ECO:0000259" key="6">
    <source>
        <dbReference type="Pfam" id="PF02826"/>
    </source>
</evidence>
<name>A0A6L5Z3K7_9RHOB</name>
<dbReference type="Pfam" id="PF00389">
    <property type="entry name" value="2-Hacid_dh"/>
    <property type="match status" value="1"/>
</dbReference>
<evidence type="ECO:0000313" key="8">
    <source>
        <dbReference type="Proteomes" id="UP000474957"/>
    </source>
</evidence>
<dbReference type="Proteomes" id="UP000474957">
    <property type="component" value="Unassembled WGS sequence"/>
</dbReference>
<dbReference type="SUPFAM" id="SSF52283">
    <property type="entry name" value="Formate/glycerate dehydrogenase catalytic domain-like"/>
    <property type="match status" value="1"/>
</dbReference>
<keyword evidence="2 4" id="KW-0560">Oxidoreductase</keyword>
<evidence type="ECO:0000256" key="2">
    <source>
        <dbReference type="ARBA" id="ARBA00023002"/>
    </source>
</evidence>
<dbReference type="Gene3D" id="3.40.50.720">
    <property type="entry name" value="NAD(P)-binding Rossmann-like Domain"/>
    <property type="match status" value="2"/>
</dbReference>
<sequence length="308" mass="32772">MSKAKILIPKPFPTSCDRATIYETVCCTDIVRGNATLADVRAIALAGQQKIGEQELSAFPKLELISKFGVGYDSVDVDAASARGIVVTNTPDVLTDEVADLAMGLLVAAVRRIPQAERFLREGHWQVGQGFPLSPSLRGKKVGILGLGRIGQAIADRLLGMKLDVVYCNRRPKSGCELVYYEDLIRMASDVDVLVVSTPGGPETEKLVSAEVIAALGAEGTLVNIARGNVVDEDALTKALQGGALLAAGLDVFVNEPIVPAALLELDNVVLLPHVGSGALETRQRMGDLVFDNLDSWFEGRGAITPVR</sequence>
<keyword evidence="3" id="KW-0520">NAD</keyword>
<dbReference type="PROSITE" id="PS00065">
    <property type="entry name" value="D_2_HYDROXYACID_DH_1"/>
    <property type="match status" value="1"/>
</dbReference>
<reference evidence="7 8" key="1">
    <citation type="submission" date="2019-10" db="EMBL/GenBank/DDBJ databases">
        <title>Cognatihalovulum marinum gen. nov. sp. nov., a new member of the family Rhodobacteraceae isolated from deep seawater of the Northwest Indian Ocean.</title>
        <authorList>
            <person name="Ruan C."/>
            <person name="Wang J."/>
            <person name="Zheng X."/>
            <person name="Song L."/>
            <person name="Zhu Y."/>
            <person name="Huang Y."/>
            <person name="Lu Z."/>
            <person name="Du W."/>
            <person name="Huang L."/>
            <person name="Dai X."/>
        </authorList>
    </citation>
    <scope>NUCLEOTIDE SEQUENCE [LARGE SCALE GENOMIC DNA]</scope>
    <source>
        <strain evidence="7 8">2CG4</strain>
    </source>
</reference>
<protein>
    <submittedName>
        <fullName evidence="7">2-hydroxyacid dehydrogenase</fullName>
    </submittedName>
</protein>
<keyword evidence="1" id="KW-0521">NADP</keyword>
<dbReference type="InterPro" id="IPR050223">
    <property type="entry name" value="D-isomer_2-hydroxyacid_DH"/>
</dbReference>
<evidence type="ECO:0000313" key="7">
    <source>
        <dbReference type="EMBL" id="MSU91117.1"/>
    </source>
</evidence>
<dbReference type="FunFam" id="3.40.50.720:FF:000213">
    <property type="entry name" value="Putative 2-hydroxyacid dehydrogenase"/>
    <property type="match status" value="1"/>
</dbReference>
<dbReference type="InterPro" id="IPR029752">
    <property type="entry name" value="D-isomer_DH_CS1"/>
</dbReference>
<dbReference type="PANTHER" id="PTHR10996">
    <property type="entry name" value="2-HYDROXYACID DEHYDROGENASE-RELATED"/>
    <property type="match status" value="1"/>
</dbReference>
<dbReference type="SUPFAM" id="SSF51735">
    <property type="entry name" value="NAD(P)-binding Rossmann-fold domains"/>
    <property type="match status" value="1"/>
</dbReference>